<comment type="caution">
    <text evidence="3">The sequence shown here is derived from an EMBL/GenBank/DDBJ whole genome shotgun (WGS) entry which is preliminary data.</text>
</comment>
<dbReference type="Proteomes" id="UP001500220">
    <property type="component" value="Unassembled WGS sequence"/>
</dbReference>
<feature type="compositionally biased region" description="Basic and acidic residues" evidence="1">
    <location>
        <begin position="59"/>
        <end position="81"/>
    </location>
</feature>
<feature type="region of interest" description="Disordered" evidence="1">
    <location>
        <begin position="55"/>
        <end position="81"/>
    </location>
</feature>
<dbReference type="EMBL" id="BMMT01000013">
    <property type="protein sequence ID" value="GGI96207.1"/>
    <property type="molecule type" value="Genomic_DNA"/>
</dbReference>
<sequence length="81" mass="8965">MVLLVAVGDVVHSSTTAFSLEMQSVRVRDALSHLQSIGAFERVIVPDVGSLRPNGVPGKRQEWDTDHDPDRRIAAKIDNRM</sequence>
<evidence type="ECO:0000313" key="4">
    <source>
        <dbReference type="Proteomes" id="UP000597989"/>
    </source>
</evidence>
<name>A0A917NFM1_9PSEU</name>
<keyword evidence="5" id="KW-1185">Reference proteome</keyword>
<evidence type="ECO:0000313" key="2">
    <source>
        <dbReference type="EMBL" id="GAA0514157.1"/>
    </source>
</evidence>
<gene>
    <name evidence="2" type="ORF">GCM10009545_15370</name>
    <name evidence="3" type="ORF">GCM10011581_36710</name>
</gene>
<reference evidence="3" key="3">
    <citation type="submission" date="2020-09" db="EMBL/GenBank/DDBJ databases">
        <authorList>
            <person name="Sun Q."/>
            <person name="Zhou Y."/>
        </authorList>
    </citation>
    <scope>NUCLEOTIDE SEQUENCE</scope>
    <source>
        <strain evidence="3">CGMCC 4.7206</strain>
    </source>
</reference>
<protein>
    <submittedName>
        <fullName evidence="3">Uncharacterized protein</fullName>
    </submittedName>
</protein>
<reference evidence="2 5" key="2">
    <citation type="journal article" date="2019" name="Int. J. Syst. Evol. Microbiol.">
        <title>The Global Catalogue of Microorganisms (GCM) 10K type strain sequencing project: providing services to taxonomists for standard genome sequencing and annotation.</title>
        <authorList>
            <consortium name="The Broad Institute Genomics Platform"/>
            <consortium name="The Broad Institute Genome Sequencing Center for Infectious Disease"/>
            <person name="Wu L."/>
            <person name="Ma J."/>
        </authorList>
    </citation>
    <scope>NUCLEOTIDE SEQUENCE [LARGE SCALE GENOMIC DNA]</scope>
    <source>
        <strain evidence="2 5">JCM 10664</strain>
    </source>
</reference>
<evidence type="ECO:0000313" key="3">
    <source>
        <dbReference type="EMBL" id="GGI96207.1"/>
    </source>
</evidence>
<evidence type="ECO:0000256" key="1">
    <source>
        <dbReference type="SAM" id="MobiDB-lite"/>
    </source>
</evidence>
<dbReference type="Proteomes" id="UP000597989">
    <property type="component" value="Unassembled WGS sequence"/>
</dbReference>
<organism evidence="3 4">
    <name type="scientific">Saccharopolyspora thermophila</name>
    <dbReference type="NCBI Taxonomy" id="89367"/>
    <lineage>
        <taxon>Bacteria</taxon>
        <taxon>Bacillati</taxon>
        <taxon>Actinomycetota</taxon>
        <taxon>Actinomycetes</taxon>
        <taxon>Pseudonocardiales</taxon>
        <taxon>Pseudonocardiaceae</taxon>
        <taxon>Saccharopolyspora</taxon>
    </lineage>
</organism>
<proteinExistence type="predicted"/>
<dbReference type="AlphaFoldDB" id="A0A917NFM1"/>
<dbReference type="EMBL" id="BAAAHC010000006">
    <property type="protein sequence ID" value="GAA0514157.1"/>
    <property type="molecule type" value="Genomic_DNA"/>
</dbReference>
<reference evidence="3 4" key="1">
    <citation type="journal article" date="2014" name="Int. J. Syst. Evol. Microbiol.">
        <title>Complete genome sequence of Corynebacterium casei LMG S-19264T (=DSM 44701T), isolated from a smear-ripened cheese.</title>
        <authorList>
            <consortium name="US DOE Joint Genome Institute (JGI-PGF)"/>
            <person name="Walter F."/>
            <person name="Albersmeier A."/>
            <person name="Kalinowski J."/>
            <person name="Ruckert C."/>
        </authorList>
    </citation>
    <scope>NUCLEOTIDE SEQUENCE [LARGE SCALE GENOMIC DNA]</scope>
    <source>
        <strain evidence="3 4">CGMCC 4.7206</strain>
    </source>
</reference>
<evidence type="ECO:0000313" key="5">
    <source>
        <dbReference type="Proteomes" id="UP001500220"/>
    </source>
</evidence>
<accession>A0A917NFM1</accession>
<reference evidence="2" key="4">
    <citation type="submission" date="2023-12" db="EMBL/GenBank/DDBJ databases">
        <authorList>
            <person name="Sun Q."/>
            <person name="Inoue M."/>
        </authorList>
    </citation>
    <scope>NUCLEOTIDE SEQUENCE</scope>
    <source>
        <strain evidence="2">JCM 10664</strain>
    </source>
</reference>